<feature type="compositionally biased region" description="Basic and acidic residues" evidence="7">
    <location>
        <begin position="468"/>
        <end position="478"/>
    </location>
</feature>
<dbReference type="VEuPathDB" id="VectorBase:ADAR2_004626"/>
<feature type="compositionally biased region" description="Low complexity" evidence="7">
    <location>
        <begin position="387"/>
        <end position="409"/>
    </location>
</feature>
<dbReference type="PRINTS" id="PR00024">
    <property type="entry name" value="HOMEOBOX"/>
</dbReference>
<dbReference type="SMART" id="SM00389">
    <property type="entry name" value="HOX"/>
    <property type="match status" value="1"/>
</dbReference>
<dbReference type="eggNOG" id="KOG0842">
    <property type="taxonomic scope" value="Eukaryota"/>
</dbReference>
<dbReference type="HOGENOM" id="CLU_044250_0_0_1"/>
<dbReference type="VEuPathDB" id="VectorBase:ADAC003526"/>
<evidence type="ECO:0000256" key="5">
    <source>
        <dbReference type="PROSITE-ProRule" id="PRU00108"/>
    </source>
</evidence>
<evidence type="ECO:0000256" key="3">
    <source>
        <dbReference type="ARBA" id="ARBA00023155"/>
    </source>
</evidence>
<feature type="DNA-binding region" description="Homeobox" evidence="5">
    <location>
        <begin position="244"/>
        <end position="303"/>
    </location>
</feature>
<feature type="region of interest" description="Disordered" evidence="7">
    <location>
        <begin position="449"/>
        <end position="498"/>
    </location>
</feature>
<dbReference type="PROSITE" id="PS00027">
    <property type="entry name" value="HOMEOBOX_1"/>
    <property type="match status" value="1"/>
</dbReference>
<dbReference type="PANTHER" id="PTHR24340:SF73">
    <property type="entry name" value="HOMEOBOX PROTEIN BAGPIPE-RELATED"/>
    <property type="match status" value="1"/>
</dbReference>
<dbReference type="InterPro" id="IPR017970">
    <property type="entry name" value="Homeobox_CS"/>
</dbReference>
<feature type="region of interest" description="Disordered" evidence="7">
    <location>
        <begin position="174"/>
        <end position="247"/>
    </location>
</feature>
<evidence type="ECO:0000259" key="8">
    <source>
        <dbReference type="PROSITE" id="PS50071"/>
    </source>
</evidence>
<feature type="compositionally biased region" description="Basic and acidic residues" evidence="7">
    <location>
        <begin position="194"/>
        <end position="211"/>
    </location>
</feature>
<dbReference type="InterPro" id="IPR020479">
    <property type="entry name" value="HD_metazoa"/>
</dbReference>
<dbReference type="STRING" id="43151.W5JK18"/>
<gene>
    <name evidence="9" type="ORF">AND_003526</name>
</gene>
<feature type="region of interest" description="Disordered" evidence="7">
    <location>
        <begin position="51"/>
        <end position="104"/>
    </location>
</feature>
<reference evidence="9" key="2">
    <citation type="submission" date="2010-05" db="EMBL/GenBank/DDBJ databases">
        <authorList>
            <person name="Almeida L.G."/>
            <person name="Nicolas M.F."/>
            <person name="Souza R.C."/>
            <person name="Vasconcelos A.T.R."/>
        </authorList>
    </citation>
    <scope>NUCLEOTIDE SEQUENCE</scope>
</reference>
<dbReference type="InterPro" id="IPR001356">
    <property type="entry name" value="HD"/>
</dbReference>
<evidence type="ECO:0000256" key="7">
    <source>
        <dbReference type="SAM" id="MobiDB-lite"/>
    </source>
</evidence>
<proteinExistence type="predicted"/>
<feature type="domain" description="Homeobox" evidence="8">
    <location>
        <begin position="242"/>
        <end position="302"/>
    </location>
</feature>
<keyword evidence="4 5" id="KW-0539">Nucleus</keyword>
<dbReference type="Pfam" id="PF00046">
    <property type="entry name" value="Homeodomain"/>
    <property type="match status" value="1"/>
</dbReference>
<dbReference type="EMBL" id="ADMH02000896">
    <property type="protein sequence ID" value="ETN64722.1"/>
    <property type="molecule type" value="Genomic_DNA"/>
</dbReference>
<evidence type="ECO:0000256" key="4">
    <source>
        <dbReference type="ARBA" id="ARBA00023242"/>
    </source>
</evidence>
<reference evidence="9" key="3">
    <citation type="journal article" date="2013" name="Nucleic Acids Res.">
        <title>The genome of Anopheles darlingi, the main neotropical malaria vector.</title>
        <authorList>
            <person name="Marinotti O."/>
            <person name="Cerqueira G.C."/>
            <person name="de Almeida L.G."/>
            <person name="Ferro M.I."/>
            <person name="Loreto E.L."/>
            <person name="Zaha A."/>
            <person name="Teixeira S.M."/>
            <person name="Wespiser A.R."/>
            <person name="Almeida E Silva A."/>
            <person name="Schlindwein A.D."/>
            <person name="Pacheco A.C."/>
            <person name="Silva A.L."/>
            <person name="Graveley B.R."/>
            <person name="Walenz B.P."/>
            <person name="Lima Bde A."/>
            <person name="Ribeiro C.A."/>
            <person name="Nunes-Silva C.G."/>
            <person name="de Carvalho C.R."/>
            <person name="Soares C.M."/>
            <person name="de Menezes C.B."/>
            <person name="Matiolli C."/>
            <person name="Caffrey D."/>
            <person name="Araujo D.A."/>
            <person name="de Oliveira D.M."/>
            <person name="Golenbock D."/>
            <person name="Grisard E.C."/>
            <person name="Fantinatti-Garboggini F."/>
            <person name="de Carvalho F.M."/>
            <person name="Barcellos F.G."/>
            <person name="Prosdocimi F."/>
            <person name="May G."/>
            <person name="Azevedo Junior G.M."/>
            <person name="Guimaraes G.M."/>
            <person name="Goldman G.H."/>
            <person name="Padilha I.Q."/>
            <person name="Batista Jda S."/>
            <person name="Ferro J.A."/>
            <person name="Ribeiro J.M."/>
            <person name="Fietto J.L."/>
            <person name="Dabbas K.M."/>
            <person name="Cerdeira L."/>
            <person name="Agnez-Lima L.F."/>
            <person name="Brocchi M."/>
            <person name="de Carvalho M.O."/>
            <person name="Teixeira Mde M."/>
            <person name="Diniz Maia Mde M."/>
            <person name="Goldman M.H."/>
            <person name="Cruz Schneider M.P."/>
            <person name="Felipe M.S."/>
            <person name="Hungria M."/>
            <person name="Nicolas M.F."/>
            <person name="Pereira M."/>
            <person name="Montes M.A."/>
            <person name="Cantao M.E."/>
            <person name="Vincentz M."/>
            <person name="Rafael M.S."/>
            <person name="Silverman N."/>
            <person name="Stoco P.H."/>
            <person name="Souza R.C."/>
            <person name="Vicentini R."/>
            <person name="Gazzinelli R.T."/>
            <person name="Neves Rde O."/>
            <person name="Silva R."/>
            <person name="Astolfi-Filho S."/>
            <person name="Maciel T.E."/>
            <person name="Urmenyi T.P."/>
            <person name="Tadei W.P."/>
            <person name="Camargo E.P."/>
            <person name="de Vasconcelos A.T."/>
        </authorList>
    </citation>
    <scope>NUCLEOTIDE SEQUENCE</scope>
</reference>
<dbReference type="InParanoid" id="W5JK18"/>
<keyword evidence="3 5" id="KW-0371">Homeobox</keyword>
<dbReference type="Gene3D" id="1.10.10.60">
    <property type="entry name" value="Homeodomain-like"/>
    <property type="match status" value="1"/>
</dbReference>
<dbReference type="PANTHER" id="PTHR24340">
    <property type="entry name" value="HOMEOBOX PROTEIN NKX"/>
    <property type="match status" value="1"/>
</dbReference>
<comment type="caution">
    <text evidence="9">The sequence shown here is derived from an EMBL/GenBank/DDBJ whole genome shotgun (WGS) entry which is preliminary data.</text>
</comment>
<dbReference type="SUPFAM" id="SSF46689">
    <property type="entry name" value="Homeodomain-like"/>
    <property type="match status" value="1"/>
</dbReference>
<dbReference type="GO" id="GO:0000981">
    <property type="term" value="F:DNA-binding transcription factor activity, RNA polymerase II-specific"/>
    <property type="evidence" value="ECO:0007669"/>
    <property type="project" value="InterPro"/>
</dbReference>
<keyword evidence="2 5" id="KW-0238">DNA-binding</keyword>
<evidence type="ECO:0000256" key="1">
    <source>
        <dbReference type="ARBA" id="ARBA00004123"/>
    </source>
</evidence>
<dbReference type="InterPro" id="IPR050394">
    <property type="entry name" value="Homeobox_NK-like"/>
</dbReference>
<comment type="subcellular location">
    <subcellularLocation>
        <location evidence="1 5 6">Nucleus</location>
    </subcellularLocation>
</comment>
<dbReference type="GO" id="GO:0005634">
    <property type="term" value="C:nucleus"/>
    <property type="evidence" value="ECO:0007669"/>
    <property type="project" value="UniProtKB-SubCell"/>
</dbReference>
<dbReference type="CDD" id="cd00086">
    <property type="entry name" value="homeodomain"/>
    <property type="match status" value="1"/>
</dbReference>
<evidence type="ECO:0000313" key="9">
    <source>
        <dbReference type="EMBL" id="ETN64722.1"/>
    </source>
</evidence>
<feature type="region of interest" description="Disordered" evidence="7">
    <location>
        <begin position="385"/>
        <end position="409"/>
    </location>
</feature>
<sequence>MSVTASSTKSIVSTPFSINDILTRSRRSERRSSGESSGNEEDLARAFYHRQPSHHHHHHHLHYHQRHRGVENSGSSPRQPEDAFYGQLRLGCGNNNNNSTENGKKIGTHGAVRYPANGLPPALRRGSLDCFMVSSETASSRTADDDAPMIQGCSPMSTDLCEAASASERHMLLDGSSGRTAGPGGATCYRLPKIRNDSPIDMRRSTEHDSDCDSPSPYSSALTTGHHAGPSSMLASDEMPSARKKRSRAAFSHAQVFELERRFAQQRYLSGPERSELAKNLRLTETQVKIWFQNRRYKTKRKQIQQHEAALLSATKRVPVQVLVREDGSYGPMLGAGQPHYATGLDPALLNVYRHQIQMAYGMPGIPPMPFSYFYPSKIATVPSGPLAPSVTPSSSSSSASSAPSTALATCKTPAQHPYLVAGGQAGGIGGPGPLNFSTRNDVDLENVMSGRQRSRSPSEHSGPGSDHGYRRRADTERSAACSVHSSSGEGEDVDESGAIAELKPNTTEQAWDMAMGSEGNYARHALLARKRGSSVKKWVNIWKQRPEMPRSSTPRQCKYFEIIDELILSSIHRFSALGSSMMRQRMHWPLNDDKSMELG</sequence>
<dbReference type="InterPro" id="IPR009057">
    <property type="entry name" value="Homeodomain-like_sf"/>
</dbReference>
<evidence type="ECO:0000256" key="6">
    <source>
        <dbReference type="RuleBase" id="RU000682"/>
    </source>
</evidence>
<accession>W5JK18</accession>
<dbReference type="GO" id="GO:0030154">
    <property type="term" value="P:cell differentiation"/>
    <property type="evidence" value="ECO:0007669"/>
    <property type="project" value="TreeGrafter"/>
</dbReference>
<dbReference type="PROSITE" id="PS50071">
    <property type="entry name" value="HOMEOBOX_2"/>
    <property type="match status" value="1"/>
</dbReference>
<evidence type="ECO:0000256" key="2">
    <source>
        <dbReference type="ARBA" id="ARBA00023125"/>
    </source>
</evidence>
<protein>
    <submittedName>
        <fullName evidence="9">Homeobox protein Nkx-3.2</fullName>
    </submittedName>
</protein>
<dbReference type="GO" id="GO:0000978">
    <property type="term" value="F:RNA polymerase II cis-regulatory region sequence-specific DNA binding"/>
    <property type="evidence" value="ECO:0007669"/>
    <property type="project" value="TreeGrafter"/>
</dbReference>
<feature type="compositionally biased region" description="Basic residues" evidence="7">
    <location>
        <begin position="51"/>
        <end position="67"/>
    </location>
</feature>
<reference evidence="9" key="1">
    <citation type="journal article" date="2010" name="BMC Genomics">
        <title>Combination of measures distinguishes pre-miRNAs from other stem-loops in the genome of the newly sequenced Anopheles darlingi.</title>
        <authorList>
            <person name="Mendes N.D."/>
            <person name="Freitas A.T."/>
            <person name="Vasconcelos A.T."/>
            <person name="Sagot M.F."/>
        </authorList>
    </citation>
    <scope>NUCLEOTIDE SEQUENCE</scope>
</reference>
<name>W5JK18_ANODA</name>
<organism evidence="9">
    <name type="scientific">Anopheles darlingi</name>
    <name type="common">Mosquito</name>
    <dbReference type="NCBI Taxonomy" id="43151"/>
    <lineage>
        <taxon>Eukaryota</taxon>
        <taxon>Metazoa</taxon>
        <taxon>Ecdysozoa</taxon>
        <taxon>Arthropoda</taxon>
        <taxon>Hexapoda</taxon>
        <taxon>Insecta</taxon>
        <taxon>Pterygota</taxon>
        <taxon>Neoptera</taxon>
        <taxon>Endopterygota</taxon>
        <taxon>Diptera</taxon>
        <taxon>Nematocera</taxon>
        <taxon>Culicoidea</taxon>
        <taxon>Culicidae</taxon>
        <taxon>Anophelinae</taxon>
        <taxon>Anopheles</taxon>
    </lineage>
</organism>
<dbReference type="AlphaFoldDB" id="W5JK18"/>